<reference evidence="1" key="1">
    <citation type="submission" date="2023-04" db="EMBL/GenBank/DDBJ databases">
        <title>Candida boidinii NBRC 1967.</title>
        <authorList>
            <person name="Ichikawa N."/>
            <person name="Sato H."/>
            <person name="Tonouchi N."/>
        </authorList>
    </citation>
    <scope>NUCLEOTIDE SEQUENCE</scope>
    <source>
        <strain evidence="1">NBRC 1967</strain>
    </source>
</reference>
<sequence length="482" mass="54441">MELLTLINSVETEKTDKPVDKSISSMDLIVKKEETEEIIKEDDTKEVRQGSENIKPSNNKESPKSASDSESPSKANSDNNPSLINTPLRRHLHIRSEQRRRERITDGFHQLKQVVPTIKHSNDSKAQVLRKTVEYIDILQYQNSNMLTILDKLKNYTMALQSQIQNLGDTPYTPSPELSTLFGPRPAQPLVAVPQEHYQQTSHIPISQQGPQGHPVTPVAYSKIHPETESFPYPSQQISSRAVPVAGSLPSYSQPPAGRYNSNSVSISYPAPPHSPTNVVYTDHHQHQQQQQQQHQHHQQQHQHHQQQREQQQRQQHHHQQQQQQQQQQYSDYNQRPTSSYSHPEHHRLPSLSNHRRPQYSNIYSSTSAPVSGLHNSVRHGYSTPSSSYEQGIYSEPEVSSATPLTYSSSTIYSRKDSVFPYSAGHSSERDPYSAPVATPYPVRTTGGPTPIAKETGNFTSPIGTAPPQSWTSSPSHAPRYR</sequence>
<protein>
    <submittedName>
        <fullName evidence="1">Unnamed protein product</fullName>
    </submittedName>
</protein>
<proteinExistence type="predicted"/>
<keyword evidence="2" id="KW-1185">Reference proteome</keyword>
<evidence type="ECO:0000313" key="2">
    <source>
        <dbReference type="Proteomes" id="UP001165101"/>
    </source>
</evidence>
<evidence type="ECO:0000313" key="1">
    <source>
        <dbReference type="EMBL" id="GME92196.1"/>
    </source>
</evidence>
<dbReference type="EMBL" id="BSXV01001234">
    <property type="protein sequence ID" value="GME92196.1"/>
    <property type="molecule type" value="Genomic_DNA"/>
</dbReference>
<gene>
    <name evidence="1" type="ORF">Cboi01_000263100</name>
</gene>
<organism evidence="1 2">
    <name type="scientific">Candida boidinii</name>
    <name type="common">Yeast</name>
    <dbReference type="NCBI Taxonomy" id="5477"/>
    <lineage>
        <taxon>Eukaryota</taxon>
        <taxon>Fungi</taxon>
        <taxon>Dikarya</taxon>
        <taxon>Ascomycota</taxon>
        <taxon>Saccharomycotina</taxon>
        <taxon>Pichiomycetes</taxon>
        <taxon>Pichiales</taxon>
        <taxon>Pichiaceae</taxon>
        <taxon>Ogataea</taxon>
        <taxon>Ogataea/Candida clade</taxon>
    </lineage>
</organism>
<name>A0ACB5TPR1_CANBO</name>
<comment type="caution">
    <text evidence="1">The sequence shown here is derived from an EMBL/GenBank/DDBJ whole genome shotgun (WGS) entry which is preliminary data.</text>
</comment>
<dbReference type="Proteomes" id="UP001165101">
    <property type="component" value="Unassembled WGS sequence"/>
</dbReference>
<accession>A0ACB5TPR1</accession>